<keyword evidence="2" id="KW-1185">Reference proteome</keyword>
<accession>A0A9P7Y9X6</accession>
<sequence>MVCRISPRETRGYRSKNACEDMRRICMATANVGFNVGHMLELLGGRGSWGVAFRVAGARDDFDISREGGMGQRSLLGLHFRGPAVVAIPVDGYVLDIKEAAVGYLAPRVGDRGHQPGRRFAKDLHGLKGLCASTSAKCQIPWLLLTVFVIWATQFGRRIDETEELLTDNPILIERTEGVKEWELHPQPTP</sequence>
<dbReference type="Proteomes" id="UP000824998">
    <property type="component" value="Unassembled WGS sequence"/>
</dbReference>
<dbReference type="EMBL" id="MU251729">
    <property type="protein sequence ID" value="KAG9229809.1"/>
    <property type="molecule type" value="Genomic_DNA"/>
</dbReference>
<dbReference type="AlphaFoldDB" id="A0A9P7Y9X6"/>
<evidence type="ECO:0000313" key="1">
    <source>
        <dbReference type="EMBL" id="KAG9229809.1"/>
    </source>
</evidence>
<name>A0A9P7Y9X6_9HELO</name>
<comment type="caution">
    <text evidence="1">The sequence shown here is derived from an EMBL/GenBank/DDBJ whole genome shotgun (WGS) entry which is preliminary data.</text>
</comment>
<organism evidence="1 2">
    <name type="scientific">Amylocarpus encephaloides</name>
    <dbReference type="NCBI Taxonomy" id="45428"/>
    <lineage>
        <taxon>Eukaryota</taxon>
        <taxon>Fungi</taxon>
        <taxon>Dikarya</taxon>
        <taxon>Ascomycota</taxon>
        <taxon>Pezizomycotina</taxon>
        <taxon>Leotiomycetes</taxon>
        <taxon>Helotiales</taxon>
        <taxon>Helotiales incertae sedis</taxon>
        <taxon>Amylocarpus</taxon>
    </lineage>
</organism>
<protein>
    <submittedName>
        <fullName evidence="1">Uncharacterized protein</fullName>
    </submittedName>
</protein>
<evidence type="ECO:0000313" key="2">
    <source>
        <dbReference type="Proteomes" id="UP000824998"/>
    </source>
</evidence>
<proteinExistence type="predicted"/>
<gene>
    <name evidence="1" type="ORF">BJ875DRAFT_445611</name>
</gene>
<reference evidence="1" key="1">
    <citation type="journal article" date="2021" name="IMA Fungus">
        <title>Genomic characterization of three marine fungi, including Emericellopsis atlantica sp. nov. with signatures of a generalist lifestyle and marine biomass degradation.</title>
        <authorList>
            <person name="Hagestad O.C."/>
            <person name="Hou L."/>
            <person name="Andersen J.H."/>
            <person name="Hansen E.H."/>
            <person name="Altermark B."/>
            <person name="Li C."/>
            <person name="Kuhnert E."/>
            <person name="Cox R.J."/>
            <person name="Crous P.W."/>
            <person name="Spatafora J.W."/>
            <person name="Lail K."/>
            <person name="Amirebrahimi M."/>
            <person name="Lipzen A."/>
            <person name="Pangilinan J."/>
            <person name="Andreopoulos W."/>
            <person name="Hayes R.D."/>
            <person name="Ng V."/>
            <person name="Grigoriev I.V."/>
            <person name="Jackson S.A."/>
            <person name="Sutton T.D.S."/>
            <person name="Dobson A.D.W."/>
            <person name="Rama T."/>
        </authorList>
    </citation>
    <scope>NUCLEOTIDE SEQUENCE</scope>
    <source>
        <strain evidence="1">TRa018bII</strain>
    </source>
</reference>